<dbReference type="Pfam" id="PF13769">
    <property type="entry name" value="Virulence_fact"/>
    <property type="match status" value="1"/>
</dbReference>
<evidence type="ECO:0000256" key="1">
    <source>
        <dbReference type="ARBA" id="ARBA00010064"/>
    </source>
</evidence>
<dbReference type="RefSeq" id="WP_096638023.1">
    <property type="nucleotide sequence ID" value="NZ_MWUU01000001.1"/>
</dbReference>
<sequence>MEIIKVEPTPSPNTMKIILSEKRQDNHSKTYTKVSDGQPHFINAILQVEGVKSVFHVLDFIAVDKTPKADWETVLPLVTATLNQDQQQSDTTQPEPDTHFGEVKAEVLKFKNIPYQVKLTTPQEEKRQQLSDMFVNAMLETQEPHDNVVFLRKWETLGVRYGDLEDVMQSVVEEVNALYPEHVLNQLVEEAKNTDVTVPQKQYEHVTLEIYQQEADWKARLRMLKSFPTPTSDDYPLLDYALNEDKVPLRREAVVLLSMIEDRETLPYLYKGLHDKSPAVRRTAGDSLSDLGFKEALPEMEKALDDPQKIVRWRAAMFLFDEGGPEQLATLKAHQNDPAYEVKLQIEMAITRIENGEEALESVWKQIANRNQ</sequence>
<dbReference type="Gene3D" id="1.25.10.10">
    <property type="entry name" value="Leucine-rich Repeat Variant"/>
    <property type="match status" value="1"/>
</dbReference>
<dbReference type="GO" id="GO:0016491">
    <property type="term" value="F:oxidoreductase activity"/>
    <property type="evidence" value="ECO:0007669"/>
    <property type="project" value="TreeGrafter"/>
</dbReference>
<dbReference type="InterPro" id="IPR016024">
    <property type="entry name" value="ARM-type_fold"/>
</dbReference>
<dbReference type="PANTHER" id="PTHR12697">
    <property type="entry name" value="PBS LYASE HEAT-LIKE PROTEIN"/>
    <property type="match status" value="1"/>
</dbReference>
<dbReference type="PANTHER" id="PTHR12697:SF37">
    <property type="entry name" value="CONSERVED VIRULENCE FACTOR C"/>
    <property type="match status" value="1"/>
</dbReference>
<comment type="caution">
    <text evidence="4">The sequence shown here is derived from an EMBL/GenBank/DDBJ whole genome shotgun (WGS) entry which is preliminary data.</text>
</comment>
<accession>A0A2A4H0Y4</accession>
<dbReference type="Gene3D" id="3.30.1370.70">
    <property type="entry name" value="Scaffold protein Nfu/NifU, N-terminal domain"/>
    <property type="match status" value="1"/>
</dbReference>
<comment type="similarity">
    <text evidence="1">Belongs to the CvfC family.</text>
</comment>
<dbReference type="SMART" id="SM00932">
    <property type="entry name" value="Nfu_N"/>
    <property type="match status" value="1"/>
</dbReference>
<dbReference type="Pfam" id="PF13646">
    <property type="entry name" value="HEAT_2"/>
    <property type="match status" value="1"/>
</dbReference>
<proteinExistence type="inferred from homology"/>
<name>A0A2A4H0Y4_9STAP</name>
<dbReference type="Proteomes" id="UP000218335">
    <property type="component" value="Unassembled WGS sequence"/>
</dbReference>
<gene>
    <name evidence="4" type="ORF">B5C08_00470</name>
</gene>
<dbReference type="InterPro" id="IPR036498">
    <property type="entry name" value="Nfu/NifU_N_sf"/>
</dbReference>
<protein>
    <recommendedName>
        <fullName evidence="2">Conserved virulence factor C</fullName>
    </recommendedName>
</protein>
<dbReference type="InterPro" id="IPR014824">
    <property type="entry name" value="Nfu/NifU_N"/>
</dbReference>
<evidence type="ECO:0000256" key="2">
    <source>
        <dbReference type="ARBA" id="ARBA00015469"/>
    </source>
</evidence>
<dbReference type="InterPro" id="IPR025989">
    <property type="entry name" value="Virulence_F_dom"/>
</dbReference>
<dbReference type="InterPro" id="IPR004155">
    <property type="entry name" value="PBS_lyase_HEAT"/>
</dbReference>
<evidence type="ECO:0000313" key="5">
    <source>
        <dbReference type="Proteomes" id="UP000218335"/>
    </source>
</evidence>
<feature type="domain" description="Scaffold protein Nfu/NifU N-terminal" evidence="3">
    <location>
        <begin position="4"/>
        <end position="89"/>
    </location>
</feature>
<dbReference type="SUPFAM" id="SSF48371">
    <property type="entry name" value="ARM repeat"/>
    <property type="match status" value="1"/>
</dbReference>
<reference evidence="4 5" key="1">
    <citation type="journal article" date="2017" name="PLoS ONE">
        <title>Development of a real-time PCR for detection of Staphylococcus pseudintermedius using a novel automated comparison of whole-genome sequences.</title>
        <authorList>
            <person name="Verstappen K.M."/>
            <person name="Huijbregts L."/>
            <person name="Spaninks M."/>
            <person name="Wagenaar J.A."/>
            <person name="Fluit A.C."/>
            <person name="Duim B."/>
        </authorList>
    </citation>
    <scope>NUCLEOTIDE SEQUENCE [LARGE SCALE GENOMIC DNA]</scope>
    <source>
        <strain evidence="4 5">215070706401-1</strain>
    </source>
</reference>
<dbReference type="AlphaFoldDB" id="A0A2A4H0Y4"/>
<organism evidence="4 5">
    <name type="scientific">Staphylococcus delphini</name>
    <dbReference type="NCBI Taxonomy" id="53344"/>
    <lineage>
        <taxon>Bacteria</taxon>
        <taxon>Bacillati</taxon>
        <taxon>Bacillota</taxon>
        <taxon>Bacilli</taxon>
        <taxon>Bacillales</taxon>
        <taxon>Staphylococcaceae</taxon>
        <taxon>Staphylococcus</taxon>
        <taxon>Staphylococcus intermedius group</taxon>
    </lineage>
</organism>
<dbReference type="EMBL" id="MWUU01000001">
    <property type="protein sequence ID" value="PCF57237.1"/>
    <property type="molecule type" value="Genomic_DNA"/>
</dbReference>
<evidence type="ECO:0000313" key="4">
    <source>
        <dbReference type="EMBL" id="PCF57237.1"/>
    </source>
</evidence>
<dbReference type="SMART" id="SM00567">
    <property type="entry name" value="EZ_HEAT"/>
    <property type="match status" value="3"/>
</dbReference>
<dbReference type="InterPro" id="IPR011989">
    <property type="entry name" value="ARM-like"/>
</dbReference>
<dbReference type="SUPFAM" id="SSF110836">
    <property type="entry name" value="Hypothetical protein SAV1430"/>
    <property type="match status" value="1"/>
</dbReference>
<evidence type="ECO:0000259" key="3">
    <source>
        <dbReference type="SMART" id="SM00932"/>
    </source>
</evidence>
<dbReference type="Pfam" id="PF08712">
    <property type="entry name" value="Nfu_N"/>
    <property type="match status" value="1"/>
</dbReference>